<dbReference type="EMBL" id="JH000201">
    <property type="protein sequence ID" value="EGW02310.1"/>
    <property type="molecule type" value="Genomic_DNA"/>
</dbReference>
<dbReference type="InParanoid" id="G3H7S0"/>
<evidence type="ECO:0000313" key="2">
    <source>
        <dbReference type="Proteomes" id="UP000001075"/>
    </source>
</evidence>
<reference evidence="2" key="1">
    <citation type="journal article" date="2011" name="Nat. Biotechnol.">
        <title>The genomic sequence of the Chinese hamster ovary (CHO)-K1 cell line.</title>
        <authorList>
            <person name="Xu X."/>
            <person name="Nagarajan H."/>
            <person name="Lewis N.E."/>
            <person name="Pan S."/>
            <person name="Cai Z."/>
            <person name="Liu X."/>
            <person name="Chen W."/>
            <person name="Xie M."/>
            <person name="Wang W."/>
            <person name="Hammond S."/>
            <person name="Andersen M.R."/>
            <person name="Neff N."/>
            <person name="Passarelli B."/>
            <person name="Koh W."/>
            <person name="Fan H.C."/>
            <person name="Wang J."/>
            <person name="Gui Y."/>
            <person name="Lee K.H."/>
            <person name="Betenbaugh M.J."/>
            <person name="Quake S.R."/>
            <person name="Famili I."/>
            <person name="Palsson B.O."/>
            <person name="Wang J."/>
        </authorList>
    </citation>
    <scope>NUCLEOTIDE SEQUENCE [LARGE SCALE GENOMIC DNA]</scope>
    <source>
        <strain evidence="2">CHO K1 cell line</strain>
    </source>
</reference>
<gene>
    <name evidence="1" type="ORF">I79_006408</name>
</gene>
<dbReference type="Proteomes" id="UP000001075">
    <property type="component" value="Unassembled WGS sequence"/>
</dbReference>
<organism evidence="1 2">
    <name type="scientific">Cricetulus griseus</name>
    <name type="common">Chinese hamster</name>
    <name type="synonym">Cricetulus barabensis griseus</name>
    <dbReference type="NCBI Taxonomy" id="10029"/>
    <lineage>
        <taxon>Eukaryota</taxon>
        <taxon>Metazoa</taxon>
        <taxon>Chordata</taxon>
        <taxon>Craniata</taxon>
        <taxon>Vertebrata</taxon>
        <taxon>Euteleostomi</taxon>
        <taxon>Mammalia</taxon>
        <taxon>Eutheria</taxon>
        <taxon>Euarchontoglires</taxon>
        <taxon>Glires</taxon>
        <taxon>Rodentia</taxon>
        <taxon>Myomorpha</taxon>
        <taxon>Muroidea</taxon>
        <taxon>Cricetidae</taxon>
        <taxon>Cricetinae</taxon>
        <taxon>Cricetulus</taxon>
    </lineage>
</organism>
<name>G3H7S0_CRIGR</name>
<sequence>MGRPSGRLQWATCLDQVSQVLNTLNADLLPFCQMFPGKIEYKRATERLLQELQTLGYKM</sequence>
<evidence type="ECO:0000313" key="1">
    <source>
        <dbReference type="EMBL" id="EGW02310.1"/>
    </source>
</evidence>
<protein>
    <submittedName>
        <fullName evidence="1">Uncharacterized protein</fullName>
    </submittedName>
</protein>
<accession>G3H7S0</accession>
<proteinExistence type="predicted"/>
<dbReference type="AlphaFoldDB" id="G3H7S0"/>